<dbReference type="AlphaFoldDB" id="A0A803QCR2"/>
<dbReference type="EMBL" id="UZAU01000694">
    <property type="status" value="NOT_ANNOTATED_CDS"/>
    <property type="molecule type" value="Genomic_DNA"/>
</dbReference>
<organism evidence="1 2">
    <name type="scientific">Cannabis sativa</name>
    <name type="common">Hemp</name>
    <name type="synonym">Marijuana</name>
    <dbReference type="NCBI Taxonomy" id="3483"/>
    <lineage>
        <taxon>Eukaryota</taxon>
        <taxon>Viridiplantae</taxon>
        <taxon>Streptophyta</taxon>
        <taxon>Embryophyta</taxon>
        <taxon>Tracheophyta</taxon>
        <taxon>Spermatophyta</taxon>
        <taxon>Magnoliopsida</taxon>
        <taxon>eudicotyledons</taxon>
        <taxon>Gunneridae</taxon>
        <taxon>Pentapetalae</taxon>
        <taxon>rosids</taxon>
        <taxon>fabids</taxon>
        <taxon>Rosales</taxon>
        <taxon>Cannabaceae</taxon>
        <taxon>Cannabis</taxon>
    </lineage>
</organism>
<proteinExistence type="predicted"/>
<evidence type="ECO:0000313" key="1">
    <source>
        <dbReference type="EnsemblPlants" id="cds.evm.model.08.903"/>
    </source>
</evidence>
<name>A0A803QCR2_CANSA</name>
<reference evidence="1" key="1">
    <citation type="submission" date="2018-11" db="EMBL/GenBank/DDBJ databases">
        <authorList>
            <person name="Grassa J C."/>
        </authorList>
    </citation>
    <scope>NUCLEOTIDE SEQUENCE [LARGE SCALE GENOMIC DNA]</scope>
</reference>
<sequence>MSFGLEDEESIYTIRIHGAIQIQVFEEALRRLLDVTLHKTLQTQSPTVPEFVPYFGPAKCTRYQKKITFLSNAIFSDILGTDVVAYDT</sequence>
<reference evidence="1" key="2">
    <citation type="submission" date="2021-03" db="UniProtKB">
        <authorList>
            <consortium name="EnsemblPlants"/>
        </authorList>
    </citation>
    <scope>IDENTIFICATION</scope>
</reference>
<keyword evidence="2" id="KW-1185">Reference proteome</keyword>
<accession>A0A803QCR2</accession>
<dbReference type="Gramene" id="evm.model.08.903">
    <property type="protein sequence ID" value="cds.evm.model.08.903"/>
    <property type="gene ID" value="evm.TU.08.903"/>
</dbReference>
<evidence type="ECO:0000313" key="2">
    <source>
        <dbReference type="Proteomes" id="UP000596661"/>
    </source>
</evidence>
<dbReference type="Proteomes" id="UP000596661">
    <property type="component" value="Chromosome 8"/>
</dbReference>
<protein>
    <submittedName>
        <fullName evidence="1">Uncharacterized protein</fullName>
    </submittedName>
</protein>
<dbReference type="EnsemblPlants" id="evm.model.08.903">
    <property type="protein sequence ID" value="cds.evm.model.08.903"/>
    <property type="gene ID" value="evm.TU.08.903"/>
</dbReference>